<dbReference type="Gene3D" id="2.120.10.80">
    <property type="entry name" value="Kelch-type beta propeller"/>
    <property type="match status" value="1"/>
</dbReference>
<dbReference type="AlphaFoldDB" id="A0A1X2ING8"/>
<name>A0A1X2ING8_9FUNG</name>
<keyword evidence="2" id="KW-1185">Reference proteome</keyword>
<dbReference type="InterPro" id="IPR015915">
    <property type="entry name" value="Kelch-typ_b-propeller"/>
</dbReference>
<evidence type="ECO:0000313" key="2">
    <source>
        <dbReference type="Proteomes" id="UP000193560"/>
    </source>
</evidence>
<accession>A0A1X2ING8</accession>
<protein>
    <recommendedName>
        <fullName evidence="3">Galactose oxidase</fullName>
    </recommendedName>
</protein>
<evidence type="ECO:0008006" key="3">
    <source>
        <dbReference type="Google" id="ProtNLM"/>
    </source>
</evidence>
<organism evidence="1 2">
    <name type="scientific">Absidia repens</name>
    <dbReference type="NCBI Taxonomy" id="90262"/>
    <lineage>
        <taxon>Eukaryota</taxon>
        <taxon>Fungi</taxon>
        <taxon>Fungi incertae sedis</taxon>
        <taxon>Mucoromycota</taxon>
        <taxon>Mucoromycotina</taxon>
        <taxon>Mucoromycetes</taxon>
        <taxon>Mucorales</taxon>
        <taxon>Cunninghamellaceae</taxon>
        <taxon>Absidia</taxon>
    </lineage>
</organism>
<reference evidence="1 2" key="1">
    <citation type="submission" date="2016-07" db="EMBL/GenBank/DDBJ databases">
        <title>Pervasive Adenine N6-methylation of Active Genes in Fungi.</title>
        <authorList>
            <consortium name="DOE Joint Genome Institute"/>
            <person name="Mondo S.J."/>
            <person name="Dannebaum R.O."/>
            <person name="Kuo R.C."/>
            <person name="Labutti K."/>
            <person name="Haridas S."/>
            <person name="Kuo A."/>
            <person name="Salamov A."/>
            <person name="Ahrendt S.R."/>
            <person name="Lipzen A."/>
            <person name="Sullivan W."/>
            <person name="Andreopoulos W.B."/>
            <person name="Clum A."/>
            <person name="Lindquist E."/>
            <person name="Daum C."/>
            <person name="Ramamoorthy G.K."/>
            <person name="Gryganskyi A."/>
            <person name="Culley D."/>
            <person name="Magnuson J.K."/>
            <person name="James T.Y."/>
            <person name="O'Malley M.A."/>
            <person name="Stajich J.E."/>
            <person name="Spatafora J.W."/>
            <person name="Visel A."/>
            <person name="Grigoriev I.V."/>
        </authorList>
    </citation>
    <scope>NUCLEOTIDE SEQUENCE [LARGE SCALE GENOMIC DNA]</scope>
    <source>
        <strain evidence="1 2">NRRL 1336</strain>
    </source>
</reference>
<dbReference type="EMBL" id="MCGE01000007">
    <property type="protein sequence ID" value="ORZ19568.1"/>
    <property type="molecule type" value="Genomic_DNA"/>
</dbReference>
<comment type="caution">
    <text evidence="1">The sequence shown here is derived from an EMBL/GenBank/DDBJ whole genome shotgun (WGS) entry which is preliminary data.</text>
</comment>
<dbReference type="OrthoDB" id="10609883at2759"/>
<evidence type="ECO:0000313" key="1">
    <source>
        <dbReference type="EMBL" id="ORZ19568.1"/>
    </source>
</evidence>
<sequence length="141" mass="15629">MKEIHCYGGYTSPPTETGISYTNATNDHIYLTLDTLNFTSLTTAEQKWQNVDRPANLRILPSLGSLSIASIATETQFVVYGGFTEPINQILSTTAWKCSTSTNNSWSPFPSQGFYSTYSPIVDLGGSRVWIWGGLEYEKPD</sequence>
<proteinExistence type="predicted"/>
<dbReference type="Proteomes" id="UP000193560">
    <property type="component" value="Unassembled WGS sequence"/>
</dbReference>
<gene>
    <name evidence="1" type="ORF">BCR42DRAFT_219888</name>
</gene>